<dbReference type="Gene3D" id="3.40.50.720">
    <property type="entry name" value="NAD(P)-binding Rossmann-like Domain"/>
    <property type="match status" value="1"/>
</dbReference>
<evidence type="ECO:0000256" key="2">
    <source>
        <dbReference type="ARBA" id="ARBA00023002"/>
    </source>
</evidence>
<dbReference type="CDD" id="cd05233">
    <property type="entry name" value="SDR_c"/>
    <property type="match status" value="1"/>
</dbReference>
<dbReference type="InterPro" id="IPR036291">
    <property type="entry name" value="NAD(P)-bd_dom_sf"/>
</dbReference>
<keyword evidence="2" id="KW-0560">Oxidoreductase</keyword>
<dbReference type="FunFam" id="3.40.50.720:FF:000084">
    <property type="entry name" value="Short-chain dehydrogenase reductase"/>
    <property type="match status" value="1"/>
</dbReference>
<proteinExistence type="inferred from homology"/>
<keyword evidence="3" id="KW-0520">NAD</keyword>
<dbReference type="AlphaFoldDB" id="A0A9E5MQA8"/>
<protein>
    <submittedName>
        <fullName evidence="4">SDR family oxidoreductase</fullName>
    </submittedName>
</protein>
<dbReference type="InterPro" id="IPR020904">
    <property type="entry name" value="Sc_DH/Rdtase_CS"/>
</dbReference>
<dbReference type="InterPro" id="IPR051122">
    <property type="entry name" value="SDR_DHRS6-like"/>
</dbReference>
<dbReference type="Pfam" id="PF13561">
    <property type="entry name" value="adh_short_C2"/>
    <property type="match status" value="1"/>
</dbReference>
<organism evidence="4 5">
    <name type="scientific">Pseudomaricurvus hydrocarbonicus</name>
    <dbReference type="NCBI Taxonomy" id="1470433"/>
    <lineage>
        <taxon>Bacteria</taxon>
        <taxon>Pseudomonadati</taxon>
        <taxon>Pseudomonadota</taxon>
        <taxon>Gammaproteobacteria</taxon>
        <taxon>Cellvibrionales</taxon>
        <taxon>Cellvibrionaceae</taxon>
        <taxon>Pseudomaricurvus</taxon>
    </lineage>
</organism>
<dbReference type="PANTHER" id="PTHR43477">
    <property type="entry name" value="DIHYDROANTICAPSIN 7-DEHYDROGENASE"/>
    <property type="match status" value="1"/>
</dbReference>
<gene>
    <name evidence="4" type="ORF">G8770_23520</name>
</gene>
<evidence type="ECO:0000256" key="1">
    <source>
        <dbReference type="ARBA" id="ARBA00006484"/>
    </source>
</evidence>
<evidence type="ECO:0000256" key="3">
    <source>
        <dbReference type="ARBA" id="ARBA00023027"/>
    </source>
</evidence>
<dbReference type="RefSeq" id="WP_167192498.1">
    <property type="nucleotide sequence ID" value="NZ_JAAONZ010000037.1"/>
</dbReference>
<dbReference type="EMBL" id="JAAONZ010000037">
    <property type="protein sequence ID" value="NHO68533.1"/>
    <property type="molecule type" value="Genomic_DNA"/>
</dbReference>
<comment type="similarity">
    <text evidence="1">Belongs to the short-chain dehydrogenases/reductases (SDR) family.</text>
</comment>
<dbReference type="GO" id="GO:0016491">
    <property type="term" value="F:oxidoreductase activity"/>
    <property type="evidence" value="ECO:0007669"/>
    <property type="project" value="UniProtKB-KW"/>
</dbReference>
<dbReference type="PROSITE" id="PS00061">
    <property type="entry name" value="ADH_SHORT"/>
    <property type="match status" value="1"/>
</dbReference>
<evidence type="ECO:0000313" key="5">
    <source>
        <dbReference type="Proteomes" id="UP000787472"/>
    </source>
</evidence>
<dbReference type="PRINTS" id="PR00080">
    <property type="entry name" value="SDRFAMILY"/>
</dbReference>
<dbReference type="PANTHER" id="PTHR43477:SF4">
    <property type="entry name" value="DEHYDROGENASE_REDUCTASE SDR FAMILY MEMBER 6"/>
    <property type="match status" value="1"/>
</dbReference>
<accession>A0A9E5MQA8</accession>
<reference evidence="4" key="1">
    <citation type="submission" date="2020-03" db="EMBL/GenBank/DDBJ databases">
        <authorList>
            <person name="Guo F."/>
        </authorList>
    </citation>
    <scope>NUCLEOTIDE SEQUENCE</scope>
    <source>
        <strain evidence="4">JCM 30134</strain>
    </source>
</reference>
<keyword evidence="5" id="KW-1185">Reference proteome</keyword>
<evidence type="ECO:0000313" key="4">
    <source>
        <dbReference type="EMBL" id="NHO68533.1"/>
    </source>
</evidence>
<name>A0A9E5MQA8_9GAMM</name>
<dbReference type="SUPFAM" id="SSF51735">
    <property type="entry name" value="NAD(P)-binding Rossmann-fold domains"/>
    <property type="match status" value="1"/>
</dbReference>
<dbReference type="Proteomes" id="UP000787472">
    <property type="component" value="Unassembled WGS sequence"/>
</dbReference>
<comment type="caution">
    <text evidence="4">The sequence shown here is derived from an EMBL/GenBank/DDBJ whole genome shotgun (WGS) entry which is preliminary data.</text>
</comment>
<dbReference type="InterPro" id="IPR002347">
    <property type="entry name" value="SDR_fam"/>
</dbReference>
<sequence>MSKRFDNKVVVITGAGGGLGQTSAVLFAREGAHLVLTDINEEGLKESAALVEEAGSTCSTHVFDIMDESEIEAFAKEICAKHDKIDVLYNNAGAAYGEVTKMVDDMNQEKWLRYLSLNTVSPMLLARAMRSSLSNAKGLILNQSSMASYAPATVYGVTKAALNSMTYGMANVFSAEGIRVNAIAPGIMETPANKEGLTAETYARVQGMQLSDIHGTAEDIANLAVFLASEEGRFINCDVINCDAGNRLRAWRN</sequence>
<dbReference type="PRINTS" id="PR00081">
    <property type="entry name" value="GDHRDH"/>
</dbReference>